<feature type="compositionally biased region" description="Basic and acidic residues" evidence="2">
    <location>
        <begin position="125"/>
        <end position="135"/>
    </location>
</feature>
<dbReference type="GO" id="GO:0010737">
    <property type="term" value="P:protein kinase A signaling"/>
    <property type="evidence" value="ECO:0007669"/>
    <property type="project" value="TreeGrafter"/>
</dbReference>
<dbReference type="PANTHER" id="PTHR12832">
    <property type="entry name" value="TESTIS-SPECIFIC PROTEIN PBS13 T-COMPLEX 11"/>
    <property type="match status" value="1"/>
</dbReference>
<dbReference type="InterPro" id="IPR032675">
    <property type="entry name" value="LRR_dom_sf"/>
</dbReference>
<dbReference type="GO" id="GO:0001669">
    <property type="term" value="C:acrosomal vesicle"/>
    <property type="evidence" value="ECO:0007669"/>
    <property type="project" value="TreeGrafter"/>
</dbReference>
<evidence type="ECO:0000256" key="2">
    <source>
        <dbReference type="SAM" id="MobiDB-lite"/>
    </source>
</evidence>
<feature type="region of interest" description="Disordered" evidence="2">
    <location>
        <begin position="204"/>
        <end position="272"/>
    </location>
</feature>
<dbReference type="FunFam" id="3.80.10.10:FF:001041">
    <property type="entry name" value="Preferentially-expressed antigen in melanoma-like"/>
    <property type="match status" value="1"/>
</dbReference>
<dbReference type="Proteomes" id="UP000710432">
    <property type="component" value="Unassembled WGS sequence"/>
</dbReference>
<dbReference type="Gene3D" id="3.80.10.10">
    <property type="entry name" value="Ribonuclease Inhibitor"/>
    <property type="match status" value="1"/>
</dbReference>
<feature type="region of interest" description="Disordered" evidence="2">
    <location>
        <begin position="279"/>
        <end position="298"/>
    </location>
</feature>
<dbReference type="Pfam" id="PF05794">
    <property type="entry name" value="Tcp11"/>
    <property type="match status" value="1"/>
</dbReference>
<sequence length="1098" mass="123318">MPAFKNLGMEQPKPLCEQCFPRQPDSADPKQGLKVMTLLSRQLPEEEGTGVQIHWPGGSPFEALIVTCMLLASLQFILGLEEKSWHIRRAWPYLKCIKDLMLSNAAQLILKVSGVREGQNLRLATDGDRDRDPHQSKGLSSQGPVEEQKEGEDEQGSQDHEGLSCWYPLFLVALWYGPGTPWIVELEGVSVIKAAILGKTVKHQGPESIKEQDTINMPKTKKTPSKNDSSESENEIQKPKAPSKNHKDDTDSAGSSSASQPVDLSPEARKSVNEVSKLNISHESMVNQDAVEKENDFSESSSLESNFVETMYNAFWDHLKDQLSKTPPDFSCALELISNIRQILVSLLLPRQNRLQNEIEKALDINLLKQETEHGALNVPHLSNYILNLMALLCAPVRDEAVQNLESIKDPVEGIFHVLGLMKMDMMNYTIKNIRPYLQEHSIQYERAKFQELLDKQPNLLDCTIKWMTRAATEVTKPLPSTSVSPSSSFGISLFPFSTTDPDPPSLTTVLYQGYLNLVLRDHGNEEFPETMLMDKARLQAMRSKLHHLTILASVLLVARSFCCGVLFSSPEFVEKLKSITTDLTKEFSSKPEESMLSVSDQISQEIQQGLKDTGLTVLSSENRASLVGQLRNIAKKENCIRTIIGKSPQVSLLSNEPVAIHSLEEIPRELFIPLFSAAFVGGYRKTLTAMVKIWPFTCLHIGTLSVQEPQRELLKAMVESFQFLPVQNSASRSPKLRILDVRQGIDCRTTCPEFGIRSPTCFHGCTHSVHSILKLESQCTIVDSSPESQPSRQPMELLVDLSLDGTSREREFFALLLNKVEQSSGSLHLCCRDLQIDKFSYARNTLKFLDLACIHNLAVDQASLSEVTTLLAHMIYLDSLSLSKITCRSLHGKVFRVFLSYLGRMTCLKELNLSSFSLTDHLASLLRALPPNLDFLYLPFCDISYRDLKFLSQSPQATHLKLLNLSNNAMYWDDCGPLQILLQKLSDTLQHLAINHCHLTDAALAAILPALTKCSHLCVISFVSNPISMPMLMRVLHYLTPLMELKYVIYPIPLHCYEQWHVHGSLDRQKLADVQAQLKAMLQAAKRSDMNWITYSQ</sequence>
<accession>A0A8J6G5D3</accession>
<name>A0A8J6G5D3_MICOH</name>
<evidence type="ECO:0000256" key="1">
    <source>
        <dbReference type="ARBA" id="ARBA00010954"/>
    </source>
</evidence>
<protein>
    <submittedName>
        <fullName evidence="3">T-complex protein 11-like protein</fullName>
    </submittedName>
</protein>
<dbReference type="SUPFAM" id="SSF52047">
    <property type="entry name" value="RNI-like"/>
    <property type="match status" value="1"/>
</dbReference>
<dbReference type="AlphaFoldDB" id="A0A8J6G5D3"/>
<comment type="caution">
    <text evidence="3">The sequence shown here is derived from an EMBL/GenBank/DDBJ whole genome shotgun (WGS) entry which is preliminary data.</text>
</comment>
<dbReference type="GO" id="GO:0036126">
    <property type="term" value="C:sperm flagellum"/>
    <property type="evidence" value="ECO:0007669"/>
    <property type="project" value="TreeGrafter"/>
</dbReference>
<dbReference type="GO" id="GO:1902490">
    <property type="term" value="P:regulation of sperm capacitation"/>
    <property type="evidence" value="ECO:0007669"/>
    <property type="project" value="TreeGrafter"/>
</dbReference>
<reference evidence="3" key="1">
    <citation type="submission" date="2020-03" db="EMBL/GenBank/DDBJ databases">
        <title>Studies in the Genomics of Life Span.</title>
        <authorList>
            <person name="Glass D."/>
        </authorList>
    </citation>
    <scope>NUCLEOTIDE SEQUENCE</scope>
    <source>
        <strain evidence="3">LTLLF</strain>
        <tissue evidence="3">Muscle</tissue>
    </source>
</reference>
<evidence type="ECO:0000313" key="3">
    <source>
        <dbReference type="EMBL" id="KAH0504590.1"/>
    </source>
</evidence>
<comment type="similarity">
    <text evidence="1">Belongs to the TCP11 family.</text>
</comment>
<evidence type="ECO:0000313" key="4">
    <source>
        <dbReference type="Proteomes" id="UP000710432"/>
    </source>
</evidence>
<gene>
    <name evidence="3" type="ORF">LTLLF_182965</name>
</gene>
<organism evidence="3 4">
    <name type="scientific">Microtus ochrogaster</name>
    <name type="common">Prairie vole</name>
    <dbReference type="NCBI Taxonomy" id="79684"/>
    <lineage>
        <taxon>Eukaryota</taxon>
        <taxon>Metazoa</taxon>
        <taxon>Chordata</taxon>
        <taxon>Craniata</taxon>
        <taxon>Vertebrata</taxon>
        <taxon>Euteleostomi</taxon>
        <taxon>Mammalia</taxon>
        <taxon>Eutheria</taxon>
        <taxon>Euarchontoglires</taxon>
        <taxon>Glires</taxon>
        <taxon>Rodentia</taxon>
        <taxon>Myomorpha</taxon>
        <taxon>Muroidea</taxon>
        <taxon>Cricetidae</taxon>
        <taxon>Arvicolinae</taxon>
        <taxon>Microtus</taxon>
    </lineage>
</organism>
<feature type="compositionally biased region" description="Basic and acidic residues" evidence="2">
    <location>
        <begin position="204"/>
        <end position="213"/>
    </location>
</feature>
<dbReference type="EMBL" id="JAATJU010024999">
    <property type="protein sequence ID" value="KAH0504590.1"/>
    <property type="molecule type" value="Genomic_DNA"/>
</dbReference>
<dbReference type="PANTHER" id="PTHR12832:SF21">
    <property type="entry name" value="T-COMPLEX PROTEIN 11 X-LINKED PROTEIN 1-RELATED"/>
    <property type="match status" value="1"/>
</dbReference>
<dbReference type="InterPro" id="IPR008862">
    <property type="entry name" value="Tcp11"/>
</dbReference>
<feature type="region of interest" description="Disordered" evidence="2">
    <location>
        <begin position="123"/>
        <end position="160"/>
    </location>
</feature>
<proteinExistence type="inferred from homology"/>